<dbReference type="EMBL" id="CP114413">
    <property type="protein sequence ID" value="WAZ20088.1"/>
    <property type="molecule type" value="Genomic_DNA"/>
</dbReference>
<gene>
    <name evidence="2" type="ORF">STRCI_001183</name>
</gene>
<keyword evidence="3" id="KW-1185">Reference proteome</keyword>
<evidence type="ECO:0000256" key="1">
    <source>
        <dbReference type="SAM" id="MobiDB-lite"/>
    </source>
</evidence>
<dbReference type="RefSeq" id="WP_269657777.1">
    <property type="nucleotide sequence ID" value="NZ_CP114413.1"/>
</dbReference>
<feature type="region of interest" description="Disordered" evidence="1">
    <location>
        <begin position="1"/>
        <end position="22"/>
    </location>
</feature>
<organism evidence="2 3">
    <name type="scientific">Streptomyces cinnabarinus</name>
    <dbReference type="NCBI Taxonomy" id="67287"/>
    <lineage>
        <taxon>Bacteria</taxon>
        <taxon>Bacillati</taxon>
        <taxon>Actinomycetota</taxon>
        <taxon>Actinomycetes</taxon>
        <taxon>Kitasatosporales</taxon>
        <taxon>Streptomycetaceae</taxon>
        <taxon>Streptomyces</taxon>
    </lineage>
</organism>
<protein>
    <submittedName>
        <fullName evidence="2">Uncharacterized protein</fullName>
    </submittedName>
</protein>
<reference evidence="2" key="1">
    <citation type="submission" date="2022-12" db="EMBL/GenBank/DDBJ databases">
        <authorList>
            <person name="Ruckert C."/>
            <person name="Busche T."/>
            <person name="Kalinowski J."/>
            <person name="Wittmann C."/>
        </authorList>
    </citation>
    <scope>NUCLEOTIDE SEQUENCE</scope>
    <source>
        <strain evidence="2">DSM 40467</strain>
    </source>
</reference>
<evidence type="ECO:0000313" key="2">
    <source>
        <dbReference type="EMBL" id="WAZ20088.1"/>
    </source>
</evidence>
<name>A0ABY7K971_9ACTN</name>
<feature type="compositionally biased region" description="Basic and acidic residues" evidence="1">
    <location>
        <begin position="11"/>
        <end position="21"/>
    </location>
</feature>
<proteinExistence type="predicted"/>
<sequence>MENVAAQWIEYTDREREERGDPPLTAFEELQAAAKIVTHGTRIMHHPVYGVARLADGIRRNSS</sequence>
<evidence type="ECO:0000313" key="3">
    <source>
        <dbReference type="Proteomes" id="UP001164439"/>
    </source>
</evidence>
<accession>A0ABY7K971</accession>
<dbReference type="Proteomes" id="UP001164439">
    <property type="component" value="Chromosome"/>
</dbReference>